<accession>A0A366WUZ8</accession>
<comment type="caution">
    <text evidence="2">The sequence shown here is derived from an EMBL/GenBank/DDBJ whole genome shotgun (WGS) entry which is preliminary data.</text>
</comment>
<evidence type="ECO:0000313" key="2">
    <source>
        <dbReference type="EMBL" id="RBW52957.1"/>
    </source>
</evidence>
<dbReference type="Pfam" id="PF07386">
    <property type="entry name" value="DUF1499"/>
    <property type="match status" value="1"/>
</dbReference>
<feature type="transmembrane region" description="Helical" evidence="1">
    <location>
        <begin position="6"/>
        <end position="24"/>
    </location>
</feature>
<keyword evidence="1" id="KW-0472">Membrane</keyword>
<keyword evidence="1" id="KW-1133">Transmembrane helix</keyword>
<dbReference type="EMBL" id="QOCE01000038">
    <property type="protein sequence ID" value="RBW52957.1"/>
    <property type="molecule type" value="Genomic_DNA"/>
</dbReference>
<keyword evidence="1" id="KW-0812">Transmembrane</keyword>
<dbReference type="Proteomes" id="UP000252706">
    <property type="component" value="Unassembled WGS sequence"/>
</dbReference>
<gene>
    <name evidence="2" type="ORF">DS909_16035</name>
</gene>
<sequence>MGRVMTIVWVLIAIVIVGLGYIRLAPSDPTQWHVTPQSDVDKDLKFGVVRVIETGPGGLGQFDAIASASVRTTVLAGSVGEGMVTYVTRSKMMGFPDYTTAQQNGDTLRIFGRLRFGRSDLGVNKQRVERWLGQMQL</sequence>
<organism evidence="2 3">
    <name type="scientific">Phaeobacter gallaeciensis</name>
    <dbReference type="NCBI Taxonomy" id="60890"/>
    <lineage>
        <taxon>Bacteria</taxon>
        <taxon>Pseudomonadati</taxon>
        <taxon>Pseudomonadota</taxon>
        <taxon>Alphaproteobacteria</taxon>
        <taxon>Rhodobacterales</taxon>
        <taxon>Roseobacteraceae</taxon>
        <taxon>Phaeobacter</taxon>
    </lineage>
</organism>
<evidence type="ECO:0000313" key="3">
    <source>
        <dbReference type="Proteomes" id="UP000252706"/>
    </source>
</evidence>
<dbReference type="InterPro" id="IPR010865">
    <property type="entry name" value="DUF1499"/>
</dbReference>
<dbReference type="OrthoDB" id="8479024at2"/>
<protein>
    <submittedName>
        <fullName evidence="2">DUF1499 domain-containing protein</fullName>
    </submittedName>
</protein>
<proteinExistence type="predicted"/>
<reference evidence="2 3" key="1">
    <citation type="submission" date="2018-07" db="EMBL/GenBank/DDBJ databases">
        <title>Modular assembly of carbohydrate-degrading microbial communities in the ocean.</title>
        <authorList>
            <person name="Enke T.N."/>
            <person name="Datta M.S."/>
            <person name="Schwartzman J.A."/>
            <person name="Cermak N."/>
            <person name="Schmitz D.A."/>
            <person name="Barrere J."/>
            <person name="Cordero O.X."/>
        </authorList>
    </citation>
    <scope>NUCLEOTIDE SEQUENCE [LARGE SCALE GENOMIC DNA]</scope>
    <source>
        <strain evidence="2 3">C3M10</strain>
    </source>
</reference>
<name>A0A366WUZ8_9RHOB</name>
<evidence type="ECO:0000256" key="1">
    <source>
        <dbReference type="SAM" id="Phobius"/>
    </source>
</evidence>
<dbReference type="AlphaFoldDB" id="A0A366WUZ8"/>